<comment type="caution">
    <text evidence="13">The sequence shown here is derived from an EMBL/GenBank/DDBJ whole genome shotgun (WGS) entry which is preliminary data.</text>
</comment>
<keyword evidence="10" id="KW-0393">Immunoglobulin domain</keyword>
<proteinExistence type="predicted"/>
<dbReference type="PROSITE" id="PS50835">
    <property type="entry name" value="IG_LIKE"/>
    <property type="match status" value="1"/>
</dbReference>
<dbReference type="GO" id="GO:0015026">
    <property type="term" value="F:coreceptor activity"/>
    <property type="evidence" value="ECO:0007669"/>
    <property type="project" value="InterPro"/>
</dbReference>
<evidence type="ECO:0000256" key="2">
    <source>
        <dbReference type="ARBA" id="ARBA00022692"/>
    </source>
</evidence>
<keyword evidence="2 11" id="KW-0812">Transmembrane</keyword>
<dbReference type="GO" id="GO:0050776">
    <property type="term" value="P:regulation of immune response"/>
    <property type="evidence" value="ECO:0007669"/>
    <property type="project" value="InterPro"/>
</dbReference>
<dbReference type="InterPro" id="IPR013783">
    <property type="entry name" value="Ig-like_fold"/>
</dbReference>
<keyword evidence="6" id="KW-1064">Adaptive immunity</keyword>
<dbReference type="InterPro" id="IPR013106">
    <property type="entry name" value="Ig_V-set"/>
</dbReference>
<keyword evidence="3" id="KW-0732">Signal</keyword>
<evidence type="ECO:0000256" key="9">
    <source>
        <dbReference type="ARBA" id="ARBA00023180"/>
    </source>
</evidence>
<evidence type="ECO:0000256" key="3">
    <source>
        <dbReference type="ARBA" id="ARBA00022729"/>
    </source>
</evidence>
<dbReference type="InterPro" id="IPR003599">
    <property type="entry name" value="Ig_sub"/>
</dbReference>
<keyword evidence="8" id="KW-1015">Disulfide bond</keyword>
<accession>A0A7K7L3P1</accession>
<evidence type="ECO:0000256" key="11">
    <source>
        <dbReference type="SAM" id="Phobius"/>
    </source>
</evidence>
<evidence type="ECO:0000256" key="1">
    <source>
        <dbReference type="ARBA" id="ARBA00004479"/>
    </source>
</evidence>
<dbReference type="GO" id="GO:0016020">
    <property type="term" value="C:membrane"/>
    <property type="evidence" value="ECO:0007669"/>
    <property type="project" value="UniProtKB-SubCell"/>
</dbReference>
<feature type="transmembrane region" description="Helical" evidence="11">
    <location>
        <begin position="166"/>
        <end position="187"/>
    </location>
</feature>
<dbReference type="GO" id="GO:0002250">
    <property type="term" value="P:adaptive immune response"/>
    <property type="evidence" value="ECO:0007669"/>
    <property type="project" value="UniProtKB-KW"/>
</dbReference>
<dbReference type="SUPFAM" id="SSF48726">
    <property type="entry name" value="Immunoglobulin"/>
    <property type="match status" value="1"/>
</dbReference>
<dbReference type="EMBL" id="VZSO01000149">
    <property type="protein sequence ID" value="NWZ25162.1"/>
    <property type="molecule type" value="Genomic_DNA"/>
</dbReference>
<sequence length="191" mass="21148">SNETKIHSYVFLTLSVGFCTNLHLTQTPDHILAQTNSSTDILCQTRREHTGVYWYRWSPERRQFEFLLFSNSLGKSTYGSNVSQEKFSVRGSSSQSYSLHIGQLHASDTGMYYCSISQSSELVLGSGTRLSVAALLPAHPTLHHLGRRCPAPHRVPPLFPGACSPLVWVPLAAGALILLLSVVPTALRFHR</sequence>
<keyword evidence="9" id="KW-0325">Glycoprotein</keyword>
<dbReference type="GO" id="GO:0009986">
    <property type="term" value="C:cell surface"/>
    <property type="evidence" value="ECO:0007669"/>
    <property type="project" value="TreeGrafter"/>
</dbReference>
<feature type="non-terminal residue" evidence="13">
    <location>
        <position position="191"/>
    </location>
</feature>
<keyword evidence="7 11" id="KW-0472">Membrane</keyword>
<gene>
    <name evidence="13" type="primary">Cd8b</name>
    <name evidence="13" type="ORF">ASASCU_R03557</name>
</gene>
<evidence type="ECO:0000256" key="6">
    <source>
        <dbReference type="ARBA" id="ARBA00023130"/>
    </source>
</evidence>
<name>A0A7K7L3P1_9AVES</name>
<dbReference type="Gene3D" id="2.60.40.10">
    <property type="entry name" value="Immunoglobulins"/>
    <property type="match status" value="1"/>
</dbReference>
<dbReference type="Proteomes" id="UP000525565">
    <property type="component" value="Unassembled WGS sequence"/>
</dbReference>
<evidence type="ECO:0000313" key="14">
    <source>
        <dbReference type="Proteomes" id="UP000525565"/>
    </source>
</evidence>
<evidence type="ECO:0000256" key="5">
    <source>
        <dbReference type="ARBA" id="ARBA00022989"/>
    </source>
</evidence>
<organism evidence="13 14">
    <name type="scientific">Asarcornis scutulata</name>
    <dbReference type="NCBI Taxonomy" id="75869"/>
    <lineage>
        <taxon>Eukaryota</taxon>
        <taxon>Metazoa</taxon>
        <taxon>Chordata</taxon>
        <taxon>Craniata</taxon>
        <taxon>Vertebrata</taxon>
        <taxon>Euteleostomi</taxon>
        <taxon>Archelosauria</taxon>
        <taxon>Archosauria</taxon>
        <taxon>Dinosauria</taxon>
        <taxon>Saurischia</taxon>
        <taxon>Theropoda</taxon>
        <taxon>Coelurosauria</taxon>
        <taxon>Aves</taxon>
        <taxon>Neognathae</taxon>
        <taxon>Galloanserae</taxon>
        <taxon>Anseriformes</taxon>
        <taxon>Anatidae</taxon>
        <taxon>Anatinae</taxon>
        <taxon>Asarcornis</taxon>
    </lineage>
</organism>
<dbReference type="AlphaFoldDB" id="A0A7K7L3P1"/>
<reference evidence="13 14" key="1">
    <citation type="submission" date="2019-09" db="EMBL/GenBank/DDBJ databases">
        <title>Bird 10,000 Genomes (B10K) Project - Family phase.</title>
        <authorList>
            <person name="Zhang G."/>
        </authorList>
    </citation>
    <scope>NUCLEOTIDE SEQUENCE [LARGE SCALE GENOMIC DNA]</scope>
    <source>
        <strain evidence="13">OUT-0051</strain>
        <tissue evidence="13">Kidney</tissue>
    </source>
</reference>
<protein>
    <submittedName>
        <fullName evidence="13">CD8B protein</fullName>
    </submittedName>
</protein>
<feature type="domain" description="Ig-like" evidence="12">
    <location>
        <begin position="22"/>
        <end position="131"/>
    </location>
</feature>
<keyword evidence="5 11" id="KW-1133">Transmembrane helix</keyword>
<feature type="non-terminal residue" evidence="13">
    <location>
        <position position="1"/>
    </location>
</feature>
<comment type="subcellular location">
    <subcellularLocation>
        <location evidence="1">Membrane</location>
        <topology evidence="1">Single-pass type I membrane protein</topology>
    </subcellularLocation>
</comment>
<dbReference type="Pfam" id="PF07686">
    <property type="entry name" value="V-set"/>
    <property type="match status" value="1"/>
</dbReference>
<evidence type="ECO:0000256" key="7">
    <source>
        <dbReference type="ARBA" id="ARBA00023136"/>
    </source>
</evidence>
<keyword evidence="4" id="KW-0391">Immunity</keyword>
<evidence type="ECO:0000256" key="8">
    <source>
        <dbReference type="ARBA" id="ARBA00023157"/>
    </source>
</evidence>
<dbReference type="PANTHER" id="PTHR11292">
    <property type="entry name" value="T-CELL SURFACE GLYCOPROTEIN CD8 BETA CHAIN"/>
    <property type="match status" value="1"/>
</dbReference>
<dbReference type="InterPro" id="IPR036179">
    <property type="entry name" value="Ig-like_dom_sf"/>
</dbReference>
<evidence type="ECO:0000313" key="13">
    <source>
        <dbReference type="EMBL" id="NWZ25162.1"/>
    </source>
</evidence>
<dbReference type="GO" id="GO:0042288">
    <property type="term" value="F:MHC class I protein binding"/>
    <property type="evidence" value="ECO:0007669"/>
    <property type="project" value="InterPro"/>
</dbReference>
<dbReference type="InterPro" id="IPR042414">
    <property type="entry name" value="CD8B"/>
</dbReference>
<dbReference type="SMART" id="SM00409">
    <property type="entry name" value="IG"/>
    <property type="match status" value="1"/>
</dbReference>
<evidence type="ECO:0000256" key="4">
    <source>
        <dbReference type="ARBA" id="ARBA00022859"/>
    </source>
</evidence>
<evidence type="ECO:0000256" key="10">
    <source>
        <dbReference type="ARBA" id="ARBA00023319"/>
    </source>
</evidence>
<dbReference type="InterPro" id="IPR007110">
    <property type="entry name" value="Ig-like_dom"/>
</dbReference>
<dbReference type="PANTHER" id="PTHR11292:SF7">
    <property type="entry name" value="T-CELL SURFACE GLYCOPROTEIN CD8 BETA CHAIN-RELATED"/>
    <property type="match status" value="1"/>
</dbReference>
<keyword evidence="14" id="KW-1185">Reference proteome</keyword>
<evidence type="ECO:0000259" key="12">
    <source>
        <dbReference type="PROSITE" id="PS50835"/>
    </source>
</evidence>